<dbReference type="Proteomes" id="UP001596516">
    <property type="component" value="Unassembled WGS sequence"/>
</dbReference>
<feature type="signal peptide" evidence="3">
    <location>
        <begin position="1"/>
        <end position="18"/>
    </location>
</feature>
<dbReference type="Pfam" id="PF09375">
    <property type="entry name" value="Peptidase_M75"/>
    <property type="match status" value="1"/>
</dbReference>
<dbReference type="Gene3D" id="1.20.1420.20">
    <property type="entry name" value="M75 peptidase, HXXE motif"/>
    <property type="match status" value="1"/>
</dbReference>
<keyword evidence="2 3" id="KW-0732">Signal</keyword>
<evidence type="ECO:0000256" key="2">
    <source>
        <dbReference type="ARBA" id="ARBA00022729"/>
    </source>
</evidence>
<dbReference type="EMBL" id="JBHTFQ010000008">
    <property type="protein sequence ID" value="MFC7705597.1"/>
    <property type="molecule type" value="Genomic_DNA"/>
</dbReference>
<dbReference type="CDD" id="cd14659">
    <property type="entry name" value="Imelysin-like_IPPA"/>
    <property type="match status" value="1"/>
</dbReference>
<comment type="subcellular location">
    <subcellularLocation>
        <location evidence="1">Cell envelope</location>
    </subcellularLocation>
</comment>
<evidence type="ECO:0000313" key="5">
    <source>
        <dbReference type="EMBL" id="MFC7705597.1"/>
    </source>
</evidence>
<evidence type="ECO:0000259" key="4">
    <source>
        <dbReference type="Pfam" id="PF09375"/>
    </source>
</evidence>
<dbReference type="RefSeq" id="WP_377405657.1">
    <property type="nucleotide sequence ID" value="NZ_JBHTFQ010000008.1"/>
</dbReference>
<reference evidence="6" key="1">
    <citation type="journal article" date="2019" name="Int. J. Syst. Evol. Microbiol.">
        <title>The Global Catalogue of Microorganisms (GCM) 10K type strain sequencing project: providing services to taxonomists for standard genome sequencing and annotation.</title>
        <authorList>
            <consortium name="The Broad Institute Genomics Platform"/>
            <consortium name="The Broad Institute Genome Sequencing Center for Infectious Disease"/>
            <person name="Wu L."/>
            <person name="Ma J."/>
        </authorList>
    </citation>
    <scope>NUCLEOTIDE SEQUENCE [LARGE SCALE GENOMIC DNA]</scope>
    <source>
        <strain evidence="6">CGMCC 1.12750</strain>
    </source>
</reference>
<accession>A0ABW2ULK5</accession>
<gene>
    <name evidence="5" type="ORF">ACFQXB_15520</name>
</gene>
<feature type="chain" id="PRO_5045221499" evidence="3">
    <location>
        <begin position="19"/>
        <end position="319"/>
    </location>
</feature>
<feature type="domain" description="Imelysin-like" evidence="4">
    <location>
        <begin position="29"/>
        <end position="298"/>
    </location>
</feature>
<evidence type="ECO:0000256" key="1">
    <source>
        <dbReference type="ARBA" id="ARBA00004196"/>
    </source>
</evidence>
<dbReference type="InterPro" id="IPR034984">
    <property type="entry name" value="Imelysin-like_IPPA"/>
</dbReference>
<evidence type="ECO:0000256" key="3">
    <source>
        <dbReference type="SAM" id="SignalP"/>
    </source>
</evidence>
<protein>
    <submittedName>
        <fullName evidence="5">Imelysin family protein</fullName>
    </submittedName>
</protein>
<dbReference type="InterPro" id="IPR038352">
    <property type="entry name" value="Imelysin_sf"/>
</dbReference>
<evidence type="ECO:0000313" key="6">
    <source>
        <dbReference type="Proteomes" id="UP001596516"/>
    </source>
</evidence>
<dbReference type="InterPro" id="IPR018976">
    <property type="entry name" value="Imelysin-like"/>
</dbReference>
<name>A0ABW2ULK5_9RHOB</name>
<sequence length="319" mass="33286">MRLLALALALVPATPAAADVPRALDTVLLPSIARFAEAAQALERGAATDCSRTAVLPLYHAARDAWGSIGDIRLGPTEAAALTIAFWPDDRGSGMRALRAALVELPPDASILPASARGFPALDLMLGDPGLTYGIGEPGCMLVSTLTTDLAAQAEALQGAWADYARLLRYPGGPGNTAYLDETEALRALMTQALAAIEVTATARLGRPLGEPGRPRPARAEAWRTERSLPNVLASLRSAVAIARALAVTPLPRTESALAAVERAATAIRDPGLQDIADRNAQFRLEVLQQRVTDLHAAMVSELGGSLGLAPGFNALDGD</sequence>
<comment type="caution">
    <text evidence="5">The sequence shown here is derived from an EMBL/GenBank/DDBJ whole genome shotgun (WGS) entry which is preliminary data.</text>
</comment>
<organism evidence="5 6">
    <name type="scientific">Plastorhodobacter daqingensis</name>
    <dbReference type="NCBI Taxonomy" id="1387281"/>
    <lineage>
        <taxon>Bacteria</taxon>
        <taxon>Pseudomonadati</taxon>
        <taxon>Pseudomonadota</taxon>
        <taxon>Alphaproteobacteria</taxon>
        <taxon>Rhodobacterales</taxon>
        <taxon>Paracoccaceae</taxon>
        <taxon>Plastorhodobacter</taxon>
    </lineage>
</organism>
<keyword evidence="6" id="KW-1185">Reference proteome</keyword>
<proteinExistence type="predicted"/>